<dbReference type="EMBL" id="FNNZ01000002">
    <property type="protein sequence ID" value="SDW25716.1"/>
    <property type="molecule type" value="Genomic_DNA"/>
</dbReference>
<dbReference type="Proteomes" id="UP000198816">
    <property type="component" value="Unassembled WGS sequence"/>
</dbReference>
<gene>
    <name evidence="1" type="ORF">SAMN05421783_102258</name>
</gene>
<evidence type="ECO:0000313" key="2">
    <source>
        <dbReference type="Proteomes" id="UP000198816"/>
    </source>
</evidence>
<organism evidence="1 2">
    <name type="scientific">Thiocapsa roseopersicina</name>
    <dbReference type="NCBI Taxonomy" id="1058"/>
    <lineage>
        <taxon>Bacteria</taxon>
        <taxon>Pseudomonadati</taxon>
        <taxon>Pseudomonadota</taxon>
        <taxon>Gammaproteobacteria</taxon>
        <taxon>Chromatiales</taxon>
        <taxon>Chromatiaceae</taxon>
        <taxon>Thiocapsa</taxon>
    </lineage>
</organism>
<reference evidence="2" key="1">
    <citation type="submission" date="2016-10" db="EMBL/GenBank/DDBJ databases">
        <authorList>
            <person name="Varghese N."/>
            <person name="Submissions S."/>
        </authorList>
    </citation>
    <scope>NUCLEOTIDE SEQUENCE [LARGE SCALE GENOMIC DNA]</scope>
    <source>
        <strain evidence="2">DSM 217</strain>
    </source>
</reference>
<accession>A0A1H2S295</accession>
<evidence type="ECO:0000313" key="1">
    <source>
        <dbReference type="EMBL" id="SDW25716.1"/>
    </source>
</evidence>
<name>A0A1H2S295_THIRO</name>
<keyword evidence="2" id="KW-1185">Reference proteome</keyword>
<proteinExistence type="predicted"/>
<dbReference type="AlphaFoldDB" id="A0A1H2S295"/>
<protein>
    <submittedName>
        <fullName evidence="1">Uncharacterized protein</fullName>
    </submittedName>
</protein>
<sequence>MVARDKNYLAGGEVMDLINTIRPEYEGRVAFLAAHLGHPDGQAFARRHDMEDAIVVIFDADGSPTRRLIIPQTADEVRAALDVVTTP</sequence>